<dbReference type="FunFam" id="1.10.720.40:FF:000001">
    <property type="entry name" value="LEM domain containing 2, isoform CRA_a"/>
    <property type="match status" value="1"/>
</dbReference>
<proteinExistence type="predicted"/>
<dbReference type="AlphaFoldDB" id="A0A3P9DM73"/>
<reference evidence="4 5" key="1">
    <citation type="journal article" date="2014" name="Nature">
        <title>The genomic substrate for adaptive radiation in African cichlid fish.</title>
        <authorList>
            <person name="Brawand D."/>
            <person name="Wagner C.E."/>
            <person name="Li Y.I."/>
            <person name="Malinsky M."/>
            <person name="Keller I."/>
            <person name="Fan S."/>
            <person name="Simakov O."/>
            <person name="Ng A.Y."/>
            <person name="Lim Z.W."/>
            <person name="Bezault E."/>
            <person name="Turner-Maier J."/>
            <person name="Johnson J."/>
            <person name="Alcazar R."/>
            <person name="Noh H.J."/>
            <person name="Russell P."/>
            <person name="Aken B."/>
            <person name="Alfoldi J."/>
            <person name="Amemiya C."/>
            <person name="Azzouzi N."/>
            <person name="Baroiller J.F."/>
            <person name="Barloy-Hubler F."/>
            <person name="Berlin A."/>
            <person name="Bloomquist R."/>
            <person name="Carleton K.L."/>
            <person name="Conte M.A."/>
            <person name="D'Cotta H."/>
            <person name="Eshel O."/>
            <person name="Gaffney L."/>
            <person name="Galibert F."/>
            <person name="Gante H.F."/>
            <person name="Gnerre S."/>
            <person name="Greuter L."/>
            <person name="Guyon R."/>
            <person name="Haddad N.S."/>
            <person name="Haerty W."/>
            <person name="Harris R.M."/>
            <person name="Hofmann H.A."/>
            <person name="Hourlier T."/>
            <person name="Hulata G."/>
            <person name="Jaffe D.B."/>
            <person name="Lara M."/>
            <person name="Lee A.P."/>
            <person name="MacCallum I."/>
            <person name="Mwaiko S."/>
            <person name="Nikaido M."/>
            <person name="Nishihara H."/>
            <person name="Ozouf-Costaz C."/>
            <person name="Penman D.J."/>
            <person name="Przybylski D."/>
            <person name="Rakotomanga M."/>
            <person name="Renn S.C.P."/>
            <person name="Ribeiro F.J."/>
            <person name="Ron M."/>
            <person name="Salzburger W."/>
            <person name="Sanchez-Pulido L."/>
            <person name="Santos M.E."/>
            <person name="Searle S."/>
            <person name="Sharpe T."/>
            <person name="Swofford R."/>
            <person name="Tan F.J."/>
            <person name="Williams L."/>
            <person name="Young S."/>
            <person name="Yin S."/>
            <person name="Okada N."/>
            <person name="Kocher T.D."/>
            <person name="Miska E.A."/>
            <person name="Lander E.S."/>
            <person name="Venkatesh B."/>
            <person name="Fernald R.D."/>
            <person name="Meyer A."/>
            <person name="Ponting C.P."/>
            <person name="Streelman J.T."/>
            <person name="Lindblad-Toh K."/>
            <person name="Seehausen O."/>
            <person name="Di Palma F."/>
        </authorList>
    </citation>
    <scope>NUCLEOTIDE SEQUENCE</scope>
</reference>
<dbReference type="STRING" id="106582.ENSMZEP00005035509"/>
<protein>
    <submittedName>
        <fullName evidence="4">Emerin</fullName>
    </submittedName>
</protein>
<sequence length="159" mass="17713">MSESVCLQMSLSEKSDEELGSLLSHYGIKHGPIVDSTRHLYERKLEKAMKQASVKTSSDKTYYREEEEEVTYITYQSAATRKRSANMVKRSTEQHGVEGPDADTEAAVQVTYSSTNHTSVRSGEPTGDKSTGSLWKMILVLLPLAVLSAVCYYAYAYIV</sequence>
<feature type="region of interest" description="Disordered" evidence="1">
    <location>
        <begin position="84"/>
        <end position="103"/>
    </location>
</feature>
<dbReference type="Ensembl" id="ENSMZET00005036763.1">
    <property type="protein sequence ID" value="ENSMZEP00005035509.1"/>
    <property type="gene ID" value="ENSMZEG00005026528.1"/>
</dbReference>
<evidence type="ECO:0000256" key="2">
    <source>
        <dbReference type="SAM" id="Phobius"/>
    </source>
</evidence>
<dbReference type="InterPro" id="IPR003887">
    <property type="entry name" value="LEM_dom"/>
</dbReference>
<evidence type="ECO:0000259" key="3">
    <source>
        <dbReference type="PROSITE" id="PS50954"/>
    </source>
</evidence>
<dbReference type="InterPro" id="IPR011015">
    <property type="entry name" value="LEM/LEM-like_dom_sf"/>
</dbReference>
<evidence type="ECO:0000313" key="4">
    <source>
        <dbReference type="Ensembl" id="ENSMZEP00005035509.1"/>
    </source>
</evidence>
<dbReference type="GeneTree" id="ENSGT00510000050141"/>
<feature type="domain" description="LEM" evidence="3">
    <location>
        <begin position="8"/>
        <end position="52"/>
    </location>
</feature>
<dbReference type="PANTHER" id="PTHR12019">
    <property type="entry name" value="LAMINA-ASSOCIATED POLYPEPTIDE THYMOPOIETIN"/>
    <property type="match status" value="1"/>
</dbReference>
<organism evidence="4 5">
    <name type="scientific">Maylandia zebra</name>
    <name type="common">zebra mbuna</name>
    <dbReference type="NCBI Taxonomy" id="106582"/>
    <lineage>
        <taxon>Eukaryota</taxon>
        <taxon>Metazoa</taxon>
        <taxon>Chordata</taxon>
        <taxon>Craniata</taxon>
        <taxon>Vertebrata</taxon>
        <taxon>Euteleostomi</taxon>
        <taxon>Actinopterygii</taxon>
        <taxon>Neopterygii</taxon>
        <taxon>Teleostei</taxon>
        <taxon>Neoteleostei</taxon>
        <taxon>Acanthomorphata</taxon>
        <taxon>Ovalentaria</taxon>
        <taxon>Cichlomorphae</taxon>
        <taxon>Cichliformes</taxon>
        <taxon>Cichlidae</taxon>
        <taxon>African cichlids</taxon>
        <taxon>Pseudocrenilabrinae</taxon>
        <taxon>Haplochromini</taxon>
        <taxon>Maylandia</taxon>
        <taxon>Maylandia zebra complex</taxon>
    </lineage>
</organism>
<evidence type="ECO:0000313" key="5">
    <source>
        <dbReference type="Proteomes" id="UP000265160"/>
    </source>
</evidence>
<name>A0A3P9DM73_9CICH</name>
<dbReference type="PANTHER" id="PTHR12019:SF5">
    <property type="entry name" value="EMERIN (EMERY-DREIFUSS MUSCULAR DYSTROPHY)"/>
    <property type="match status" value="1"/>
</dbReference>
<dbReference type="InterPro" id="IPR051656">
    <property type="entry name" value="LEM_domain"/>
</dbReference>
<accession>A0A3P9DM73</accession>
<reference evidence="4" key="2">
    <citation type="submission" date="2025-08" db="UniProtKB">
        <authorList>
            <consortium name="Ensembl"/>
        </authorList>
    </citation>
    <scope>IDENTIFICATION</scope>
</reference>
<reference evidence="4" key="3">
    <citation type="submission" date="2025-09" db="UniProtKB">
        <authorList>
            <consortium name="Ensembl"/>
        </authorList>
    </citation>
    <scope>IDENTIFICATION</scope>
</reference>
<keyword evidence="2" id="KW-0812">Transmembrane</keyword>
<keyword evidence="2" id="KW-1133">Transmembrane helix</keyword>
<feature type="transmembrane region" description="Helical" evidence="2">
    <location>
        <begin position="138"/>
        <end position="158"/>
    </location>
</feature>
<dbReference type="Gene3D" id="1.10.720.40">
    <property type="match status" value="1"/>
</dbReference>
<keyword evidence="5" id="KW-1185">Reference proteome</keyword>
<keyword evidence="2" id="KW-0472">Membrane</keyword>
<dbReference type="Pfam" id="PF03020">
    <property type="entry name" value="LEM"/>
    <property type="match status" value="1"/>
</dbReference>
<dbReference type="SUPFAM" id="SSF63451">
    <property type="entry name" value="LEM domain"/>
    <property type="match status" value="1"/>
</dbReference>
<evidence type="ECO:0000256" key="1">
    <source>
        <dbReference type="SAM" id="MobiDB-lite"/>
    </source>
</evidence>
<dbReference type="PROSITE" id="PS50954">
    <property type="entry name" value="LEM"/>
    <property type="match status" value="1"/>
</dbReference>
<dbReference type="SMART" id="SM00540">
    <property type="entry name" value="LEM"/>
    <property type="match status" value="1"/>
</dbReference>
<dbReference type="Proteomes" id="UP000265160">
    <property type="component" value="LG20"/>
</dbReference>